<dbReference type="Gene3D" id="2.30.30.40">
    <property type="entry name" value="SH3 Domains"/>
    <property type="match status" value="2"/>
</dbReference>
<evidence type="ECO:0000256" key="1">
    <source>
        <dbReference type="ARBA" id="ARBA00022443"/>
    </source>
</evidence>
<dbReference type="InterPro" id="IPR001452">
    <property type="entry name" value="SH3_domain"/>
</dbReference>
<feature type="compositionally biased region" description="Basic and acidic residues" evidence="9">
    <location>
        <begin position="175"/>
        <end position="186"/>
    </location>
</feature>
<dbReference type="InterPro" id="IPR001060">
    <property type="entry name" value="FCH_dom"/>
</dbReference>
<dbReference type="AlphaFoldDB" id="A0A1G4IUG8"/>
<evidence type="ECO:0000259" key="11">
    <source>
        <dbReference type="PROSITE" id="PS51741"/>
    </source>
</evidence>
<dbReference type="Pfam" id="PF00018">
    <property type="entry name" value="SH3_1"/>
    <property type="match status" value="1"/>
</dbReference>
<evidence type="ECO:0000256" key="6">
    <source>
        <dbReference type="PROSITE-ProRule" id="PRU00192"/>
    </source>
</evidence>
<dbReference type="SMART" id="SM00055">
    <property type="entry name" value="FCH"/>
    <property type="match status" value="1"/>
</dbReference>
<dbReference type="GO" id="GO:0045010">
    <property type="term" value="P:actin nucleation"/>
    <property type="evidence" value="ECO:0007669"/>
    <property type="project" value="UniProtKB-ARBA"/>
</dbReference>
<dbReference type="EMBL" id="LT598464">
    <property type="protein sequence ID" value="SCU80395.1"/>
    <property type="molecule type" value="Genomic_DNA"/>
</dbReference>
<comment type="similarity">
    <text evidence="4">Belongs to the BZZ1 family.</text>
</comment>
<feature type="domain" description="F-BAR" evidence="11">
    <location>
        <begin position="5"/>
        <end position="271"/>
    </location>
</feature>
<dbReference type="Pfam" id="PF00611">
    <property type="entry name" value="FCH"/>
    <property type="match status" value="1"/>
</dbReference>
<organism evidence="12 13">
    <name type="scientific">Lachancea mirantina</name>
    <dbReference type="NCBI Taxonomy" id="1230905"/>
    <lineage>
        <taxon>Eukaryota</taxon>
        <taxon>Fungi</taxon>
        <taxon>Dikarya</taxon>
        <taxon>Ascomycota</taxon>
        <taxon>Saccharomycotina</taxon>
        <taxon>Saccharomycetes</taxon>
        <taxon>Saccharomycetales</taxon>
        <taxon>Saccharomycetaceae</taxon>
        <taxon>Lachancea</taxon>
    </lineage>
</organism>
<sequence length="620" mass="69294">MTSEVSIGNSIKDGYKETHKWVINNLKWLNELEAFYRDRAKLEKEYSDKLSNLTSEYFAKKSSGTVALSVGDTPSTTPGSLESASLVAWNEILSQTETIAKDHSQLAQEFEFQVADQLVALGRKCDSVLTTINGFNSELTERKDKTFGSLEKAKKSYDESCSDMESARAKQTKSTSDKAQRKADHREHDMNVAKNNYLIKINQANRLKDKYYFQDVPEVLDLLQDLNECKTSVVNQIWVSASTLEKNLGKRIETRLTTADSVVHKNSPPLDSSMFIEHNLKHWDEPKDFTYIPSAVWHDDEQFVVASDVELQDLKIRLAKAQQAYEQMDSIAQQEMSKLSSLNKQKHDLKKASDVDYNSLMSLLSKYLTIISSFTNHETSKLDAEVEISSIQNNVPAGYDLSTEGIDLSKLKKKGGFFGKLRKNLTVSSTNSHVKNEDTAESASVFSSDSKHKALDRFSVFKRRARGVSNASALSSTLADDESFESQSTPVNRVLYAYEKQDVDELTVRPGDAIKLISSDSGNGWTKIRNESSGQSGLVPTTYVEIHEKAREPPRAPLPRKTVNALKTVTALYDYQAQGEDEISLAKNDTISVIRADDGSGWTYGENTGNKGLFPTSYCS</sequence>
<evidence type="ECO:0000256" key="4">
    <source>
        <dbReference type="ARBA" id="ARBA00061387"/>
    </source>
</evidence>
<dbReference type="FunFam" id="1.20.1270.60:FF:000060">
    <property type="entry name" value="Actin polymerization protein Bzz1"/>
    <property type="match status" value="1"/>
</dbReference>
<comment type="function">
    <text evidence="3">Plays a role in endocytosis and trafficking to the vacuole. Functions with type I myosins to restore polarity of the actin cytoskeleton after NaCl stress.</text>
</comment>
<dbReference type="Proteomes" id="UP000191024">
    <property type="component" value="Chromosome B"/>
</dbReference>
<gene>
    <name evidence="12" type="ORF">LAMI_0B02168G</name>
</gene>
<feature type="domain" description="SH3" evidence="10">
    <location>
        <begin position="564"/>
        <end position="620"/>
    </location>
</feature>
<dbReference type="OrthoDB" id="8783038at2759"/>
<dbReference type="InterPro" id="IPR031160">
    <property type="entry name" value="F_BAR_dom"/>
</dbReference>
<evidence type="ECO:0000313" key="12">
    <source>
        <dbReference type="EMBL" id="SCU80395.1"/>
    </source>
</evidence>
<keyword evidence="2 7" id="KW-0175">Coiled coil</keyword>
<dbReference type="InterPro" id="IPR036028">
    <property type="entry name" value="SH3-like_dom_sf"/>
</dbReference>
<dbReference type="PROSITE" id="PS50002">
    <property type="entry name" value="SH3"/>
    <property type="match status" value="2"/>
</dbReference>
<accession>A0A1G4IUG8</accession>
<keyword evidence="13" id="KW-1185">Reference proteome</keyword>
<keyword evidence="1 6" id="KW-0728">SH3 domain</keyword>
<dbReference type="PANTHER" id="PTHR15735:SF21">
    <property type="entry name" value="PROTEIN NERVOUS WRECK"/>
    <property type="match status" value="1"/>
</dbReference>
<evidence type="ECO:0000256" key="8">
    <source>
        <dbReference type="SAM" id="Coils"/>
    </source>
</evidence>
<evidence type="ECO:0000256" key="9">
    <source>
        <dbReference type="SAM" id="MobiDB-lite"/>
    </source>
</evidence>
<dbReference type="Pfam" id="PF14604">
    <property type="entry name" value="SH3_9"/>
    <property type="match status" value="1"/>
</dbReference>
<dbReference type="GO" id="GO:0030864">
    <property type="term" value="C:cortical actin cytoskeleton"/>
    <property type="evidence" value="ECO:0007669"/>
    <property type="project" value="UniProtKB-ARBA"/>
</dbReference>
<feature type="coiled-coil region" evidence="8">
    <location>
        <begin position="311"/>
        <end position="352"/>
    </location>
</feature>
<dbReference type="PANTHER" id="PTHR15735">
    <property type="entry name" value="FCH AND DOUBLE SH3 DOMAINS PROTEIN"/>
    <property type="match status" value="1"/>
</dbReference>
<proteinExistence type="inferred from homology"/>
<protein>
    <recommendedName>
        <fullName evidence="5">Protein BZZ1</fullName>
    </recommendedName>
</protein>
<reference evidence="12 13" key="1">
    <citation type="submission" date="2016-03" db="EMBL/GenBank/DDBJ databases">
        <authorList>
            <person name="Devillers H."/>
        </authorList>
    </citation>
    <scope>NUCLEOTIDE SEQUENCE [LARGE SCALE GENOMIC DNA]</scope>
    <source>
        <strain evidence="12">CBS 11717</strain>
    </source>
</reference>
<dbReference type="PROSITE" id="PS51741">
    <property type="entry name" value="F_BAR"/>
    <property type="match status" value="1"/>
</dbReference>
<dbReference type="PRINTS" id="PR00452">
    <property type="entry name" value="SH3DOMAIN"/>
</dbReference>
<dbReference type="InterPro" id="IPR035459">
    <property type="entry name" value="Bzz1_SH3_1"/>
</dbReference>
<dbReference type="InterPro" id="IPR027267">
    <property type="entry name" value="AH/BAR_dom_sf"/>
</dbReference>
<dbReference type="CDD" id="cd11778">
    <property type="entry name" value="SH3_Bzz1_2"/>
    <property type="match status" value="1"/>
</dbReference>
<dbReference type="SUPFAM" id="SSF50044">
    <property type="entry name" value="SH3-domain"/>
    <property type="match status" value="2"/>
</dbReference>
<evidence type="ECO:0000256" key="5">
    <source>
        <dbReference type="ARBA" id="ARBA00074946"/>
    </source>
</evidence>
<dbReference type="SUPFAM" id="SSF103657">
    <property type="entry name" value="BAR/IMD domain-like"/>
    <property type="match status" value="1"/>
</dbReference>
<evidence type="ECO:0000256" key="7">
    <source>
        <dbReference type="PROSITE-ProRule" id="PRU01077"/>
    </source>
</evidence>
<evidence type="ECO:0000256" key="2">
    <source>
        <dbReference type="ARBA" id="ARBA00023054"/>
    </source>
</evidence>
<evidence type="ECO:0000256" key="3">
    <source>
        <dbReference type="ARBA" id="ARBA00054085"/>
    </source>
</evidence>
<evidence type="ECO:0000313" key="13">
    <source>
        <dbReference type="Proteomes" id="UP000191024"/>
    </source>
</evidence>
<dbReference type="Gene3D" id="1.20.1270.60">
    <property type="entry name" value="Arfaptin homology (AH) domain/BAR domain"/>
    <property type="match status" value="1"/>
</dbReference>
<dbReference type="GO" id="GO:0030833">
    <property type="term" value="P:regulation of actin filament polymerization"/>
    <property type="evidence" value="ECO:0007669"/>
    <property type="project" value="TreeGrafter"/>
</dbReference>
<dbReference type="CDD" id="cd11912">
    <property type="entry name" value="SH3_Bzz1_1"/>
    <property type="match status" value="1"/>
</dbReference>
<dbReference type="STRING" id="1230905.A0A1G4IUG8"/>
<dbReference type="SMART" id="SM00326">
    <property type="entry name" value="SH3"/>
    <property type="match status" value="2"/>
</dbReference>
<feature type="domain" description="SH3" evidence="10">
    <location>
        <begin position="487"/>
        <end position="549"/>
    </location>
</feature>
<evidence type="ECO:0000259" key="10">
    <source>
        <dbReference type="PROSITE" id="PS50002"/>
    </source>
</evidence>
<feature type="region of interest" description="Disordered" evidence="9">
    <location>
        <begin position="161"/>
        <end position="186"/>
    </location>
</feature>
<name>A0A1G4IUG8_9SACH</name>